<feature type="domain" description="NAD-dependent epimerase/dehydratase" evidence="1">
    <location>
        <begin position="6"/>
        <end position="214"/>
    </location>
</feature>
<name>A0ABP9BBT9_9ACTN</name>
<dbReference type="Gene3D" id="3.40.50.720">
    <property type="entry name" value="NAD(P)-binding Rossmann-like Domain"/>
    <property type="match status" value="1"/>
</dbReference>
<organism evidence="2 3">
    <name type="scientific">Streptomyces sanyensis</name>
    <dbReference type="NCBI Taxonomy" id="568869"/>
    <lineage>
        <taxon>Bacteria</taxon>
        <taxon>Bacillati</taxon>
        <taxon>Actinomycetota</taxon>
        <taxon>Actinomycetes</taxon>
        <taxon>Kitasatosporales</taxon>
        <taxon>Streptomycetaceae</taxon>
        <taxon>Streptomyces</taxon>
    </lineage>
</organism>
<evidence type="ECO:0000313" key="3">
    <source>
        <dbReference type="Proteomes" id="UP001501147"/>
    </source>
</evidence>
<dbReference type="SUPFAM" id="SSF51735">
    <property type="entry name" value="NAD(P)-binding Rossmann-fold domains"/>
    <property type="match status" value="1"/>
</dbReference>
<dbReference type="RefSeq" id="WP_345615920.1">
    <property type="nucleotide sequence ID" value="NZ_BAABJV010000021.1"/>
</dbReference>
<dbReference type="Pfam" id="PF01370">
    <property type="entry name" value="Epimerase"/>
    <property type="match status" value="1"/>
</dbReference>
<proteinExistence type="predicted"/>
<gene>
    <name evidence="2" type="ORF">GCM10023329_52120</name>
</gene>
<dbReference type="InterPro" id="IPR036291">
    <property type="entry name" value="NAD(P)-bd_dom_sf"/>
</dbReference>
<evidence type="ECO:0000313" key="2">
    <source>
        <dbReference type="EMBL" id="GAA4793378.1"/>
    </source>
</evidence>
<keyword evidence="3" id="KW-1185">Reference proteome</keyword>
<evidence type="ECO:0000259" key="1">
    <source>
        <dbReference type="Pfam" id="PF01370"/>
    </source>
</evidence>
<dbReference type="InterPro" id="IPR001509">
    <property type="entry name" value="Epimerase_deHydtase"/>
</dbReference>
<accession>A0ABP9BBT9</accession>
<dbReference type="PANTHER" id="PTHR43245">
    <property type="entry name" value="BIFUNCTIONAL POLYMYXIN RESISTANCE PROTEIN ARNA"/>
    <property type="match status" value="1"/>
</dbReference>
<comment type="caution">
    <text evidence="2">The sequence shown here is derived from an EMBL/GenBank/DDBJ whole genome shotgun (WGS) entry which is preliminary data.</text>
</comment>
<dbReference type="InterPro" id="IPR050177">
    <property type="entry name" value="Lipid_A_modif_metabolic_enz"/>
</dbReference>
<dbReference type="Proteomes" id="UP001501147">
    <property type="component" value="Unassembled WGS sequence"/>
</dbReference>
<protein>
    <submittedName>
        <fullName evidence="2">NAD-dependent epimerase/dehydratase family protein</fullName>
    </submittedName>
</protein>
<sequence length="328" mass="34265">MSQPTVLITGGAGFVGGHVVRRLLAPGADDPGTTVRLLVHDRRVRVPAGAPAEVVRGDLCSPGSLRGLCDGVDTLLHLAAQVGGRMERCRAVNVGGTEALLAEAARAGVRRIVQLSTAAVYGDGPYRGEAESDLATAPVSPTSVTRLAAEDRVRAAGGLVLRPHLVYGEGDTWVIPSLVALLRRVPHWVDGGRARTSMIAVDDLAEAVAALVRGRAPLPSGRVLHASHPEPVRVRDLVTTVSRALGLPLPRGEVTGRRALELLGARDDPAGARRLSLLSVDHWYDGSALWRLTGAGPGPGFAERFAHHAPWYRAALADVAAAGARVAG</sequence>
<reference evidence="3" key="1">
    <citation type="journal article" date="2019" name="Int. J. Syst. Evol. Microbiol.">
        <title>The Global Catalogue of Microorganisms (GCM) 10K type strain sequencing project: providing services to taxonomists for standard genome sequencing and annotation.</title>
        <authorList>
            <consortium name="The Broad Institute Genomics Platform"/>
            <consortium name="The Broad Institute Genome Sequencing Center for Infectious Disease"/>
            <person name="Wu L."/>
            <person name="Ma J."/>
        </authorList>
    </citation>
    <scope>NUCLEOTIDE SEQUENCE [LARGE SCALE GENOMIC DNA]</scope>
    <source>
        <strain evidence="3">JCM 18324</strain>
    </source>
</reference>
<dbReference type="EMBL" id="BAABJV010000021">
    <property type="protein sequence ID" value="GAA4793378.1"/>
    <property type="molecule type" value="Genomic_DNA"/>
</dbReference>